<keyword evidence="11" id="KW-1185">Reference proteome</keyword>
<evidence type="ECO:0000256" key="4">
    <source>
        <dbReference type="ARBA" id="ARBA00023157"/>
    </source>
</evidence>
<proteinExistence type="predicted"/>
<keyword evidence="6" id="KW-0393">Immunoglobulin domain</keyword>
<feature type="domain" description="Fibronectin type-III" evidence="8">
    <location>
        <begin position="470"/>
        <end position="560"/>
    </location>
</feature>
<dbReference type="InterPro" id="IPR013098">
    <property type="entry name" value="Ig_I-set"/>
</dbReference>
<keyword evidence="2" id="KW-0677">Repeat</keyword>
<feature type="domain" description="Fibronectin type-III" evidence="8">
    <location>
        <begin position="565"/>
        <end position="658"/>
    </location>
</feature>
<dbReference type="PRINTS" id="PR00014">
    <property type="entry name" value="FNTYPEIII"/>
</dbReference>
<accession>R7UK37</accession>
<dbReference type="Gene3D" id="2.60.40.10">
    <property type="entry name" value="Immunoglobulins"/>
    <property type="match status" value="7"/>
</dbReference>
<evidence type="ECO:0000313" key="10">
    <source>
        <dbReference type="EnsemblMetazoa" id="CapteP17814"/>
    </source>
</evidence>
<dbReference type="InterPro" id="IPR036179">
    <property type="entry name" value="Ig-like_dom_sf"/>
</dbReference>
<dbReference type="InterPro" id="IPR036116">
    <property type="entry name" value="FN3_sf"/>
</dbReference>
<dbReference type="FunFam" id="2.60.40.10:FF:000004">
    <property type="entry name" value="DCC isoform 1"/>
    <property type="match status" value="1"/>
</dbReference>
<dbReference type="FunFam" id="2.60.40.10:FF:000106">
    <property type="entry name" value="Neogenin isoform 1"/>
    <property type="match status" value="1"/>
</dbReference>
<keyword evidence="5" id="KW-0325">Glycoprotein</keyword>
<sequence length="755" mass="83670">MLDCSLQNANGASPQIEWLREGAALNLDNRRFMFANGSLYLEQVEHSKTNRPDEGFYQCSGKVDGLGTLVSRKARFDVAYAASRFNAPISEIVIFLFPSFFYVPADLSSFIIEASVKLVPGGEGGMLHSRIKNNRLHHSQLYCIQRGLTPEHCSPSNCTRRRRGFIWAKPSRRNPGTCGCTWATWPCCPAAWTPPPAPRELGTRLSTVGSGSLRIDSLQLEDAGLYTCRATNQDDSIDAVATLTVHVPPRFLARPKNLAAQVNMDAELECDVAGVPKPTITWMKNGDVVISSDYFQIIEGRNLRILGLVNTDAGMYQCMAENIVGSVQASAQLIVTQPAGSTHSVHSLWLTTPPSPEHQAPSVSHDLPSEPTYLVAVIIQERFVTLSWQPPNHPGTSEVTWRPIFFLLIIISSILSERTLNTSALEANVQHLKPGTQYDFRVLGYNRAGPSSSAAAMTIHTPEEVDVPGEPTDLEATVLSQNSIKLDWSPPADSHGGIINYKLFYYEVGADGEHEVDVVETEYVLEKLEEYHQYSFRVVACNRNGAGTSTPEAMVRTFSDKPSEPPQNVTIETSSSTSLVLRWEPPPEEDQNGRITGYKIRYKKRGEQGSSVTTDGNRRMYALTELSRGVEYQLRIQALTVNGTGPATDWLSGETYMHDLDETSVPGQPSSLQVRPMTNSIVVSWTPPVEQDILIRGYILGYGIGVPDIYKQVLDPKQRYHTIKNLKPSSQYVISLRAFNNIGEGRQIYETTFTR</sequence>
<dbReference type="PANTHER" id="PTHR44170:SF54">
    <property type="entry name" value="FI24025P1"/>
    <property type="match status" value="1"/>
</dbReference>
<reference evidence="10" key="3">
    <citation type="submission" date="2015-06" db="UniProtKB">
        <authorList>
            <consortium name="EnsemblMetazoa"/>
        </authorList>
    </citation>
    <scope>IDENTIFICATION</scope>
</reference>
<gene>
    <name evidence="9" type="ORF">CAPTEDRAFT_17814</name>
</gene>
<evidence type="ECO:0000313" key="11">
    <source>
        <dbReference type="Proteomes" id="UP000014760"/>
    </source>
</evidence>
<evidence type="ECO:0000256" key="2">
    <source>
        <dbReference type="ARBA" id="ARBA00022737"/>
    </source>
</evidence>
<dbReference type="FunCoup" id="R7UK37">
    <property type="interactions" value="564"/>
</dbReference>
<dbReference type="InterPro" id="IPR007110">
    <property type="entry name" value="Ig-like_dom"/>
</dbReference>
<evidence type="ECO:0000259" key="7">
    <source>
        <dbReference type="PROSITE" id="PS50835"/>
    </source>
</evidence>
<name>R7UK37_CAPTE</name>
<dbReference type="SUPFAM" id="SSF48726">
    <property type="entry name" value="Immunoglobulin"/>
    <property type="match status" value="2"/>
</dbReference>
<feature type="domain" description="Ig-like" evidence="7">
    <location>
        <begin position="249"/>
        <end position="336"/>
    </location>
</feature>
<evidence type="ECO:0000256" key="5">
    <source>
        <dbReference type="ARBA" id="ARBA00023180"/>
    </source>
</evidence>
<dbReference type="InterPro" id="IPR003599">
    <property type="entry name" value="Ig_sub"/>
</dbReference>
<organism evidence="9">
    <name type="scientific">Capitella teleta</name>
    <name type="common">Polychaete worm</name>
    <dbReference type="NCBI Taxonomy" id="283909"/>
    <lineage>
        <taxon>Eukaryota</taxon>
        <taxon>Metazoa</taxon>
        <taxon>Spiralia</taxon>
        <taxon>Lophotrochozoa</taxon>
        <taxon>Annelida</taxon>
        <taxon>Polychaeta</taxon>
        <taxon>Sedentaria</taxon>
        <taxon>Scolecida</taxon>
        <taxon>Capitellidae</taxon>
        <taxon>Capitella</taxon>
    </lineage>
</organism>
<dbReference type="SMART" id="SM00060">
    <property type="entry name" value="FN3"/>
    <property type="match status" value="4"/>
</dbReference>
<evidence type="ECO:0000256" key="6">
    <source>
        <dbReference type="ARBA" id="ARBA00023319"/>
    </source>
</evidence>
<evidence type="ECO:0008006" key="12">
    <source>
        <dbReference type="Google" id="ProtNLM"/>
    </source>
</evidence>
<dbReference type="OMA" id="HAYTNVY"/>
<dbReference type="InterPro" id="IPR003598">
    <property type="entry name" value="Ig_sub2"/>
</dbReference>
<dbReference type="SMART" id="SM00408">
    <property type="entry name" value="IGc2"/>
    <property type="match status" value="2"/>
</dbReference>
<dbReference type="EMBL" id="KB303020">
    <property type="protein sequence ID" value="ELU03642.1"/>
    <property type="molecule type" value="Genomic_DNA"/>
</dbReference>
<feature type="domain" description="Fibronectin type-III" evidence="8">
    <location>
        <begin position="668"/>
        <end position="755"/>
    </location>
</feature>
<dbReference type="STRING" id="283909.R7UK37"/>
<dbReference type="GO" id="GO:0016020">
    <property type="term" value="C:membrane"/>
    <property type="evidence" value="ECO:0007669"/>
    <property type="project" value="UniProtKB-SubCell"/>
</dbReference>
<feature type="non-terminal residue" evidence="9">
    <location>
        <position position="755"/>
    </location>
</feature>
<dbReference type="SUPFAM" id="SSF49265">
    <property type="entry name" value="Fibronectin type III"/>
    <property type="match status" value="3"/>
</dbReference>
<dbReference type="GO" id="GO:0098609">
    <property type="term" value="P:cell-cell adhesion"/>
    <property type="evidence" value="ECO:0007669"/>
    <property type="project" value="TreeGrafter"/>
</dbReference>
<evidence type="ECO:0000256" key="3">
    <source>
        <dbReference type="ARBA" id="ARBA00023136"/>
    </source>
</evidence>
<dbReference type="OrthoDB" id="114660at2759"/>
<dbReference type="InterPro" id="IPR013783">
    <property type="entry name" value="Ig-like_fold"/>
</dbReference>
<dbReference type="Proteomes" id="UP000014760">
    <property type="component" value="Unassembled WGS sequence"/>
</dbReference>
<dbReference type="PROSITE" id="PS50853">
    <property type="entry name" value="FN3"/>
    <property type="match status" value="4"/>
</dbReference>
<dbReference type="Pfam" id="PF07679">
    <property type="entry name" value="I-set"/>
    <property type="match status" value="1"/>
</dbReference>
<evidence type="ECO:0000256" key="1">
    <source>
        <dbReference type="ARBA" id="ARBA00004370"/>
    </source>
</evidence>
<dbReference type="SMART" id="SM00409">
    <property type="entry name" value="IG"/>
    <property type="match status" value="2"/>
</dbReference>
<dbReference type="PROSITE" id="PS50835">
    <property type="entry name" value="IG_LIKE"/>
    <property type="match status" value="3"/>
</dbReference>
<dbReference type="Pfam" id="PF00041">
    <property type="entry name" value="fn3"/>
    <property type="match status" value="4"/>
</dbReference>
<dbReference type="PANTHER" id="PTHR44170">
    <property type="entry name" value="PROTEIN SIDEKICK"/>
    <property type="match status" value="1"/>
</dbReference>
<keyword evidence="4" id="KW-1015">Disulfide bond</keyword>
<dbReference type="EnsemblMetazoa" id="CapteT17814">
    <property type="protein sequence ID" value="CapteP17814"/>
    <property type="gene ID" value="CapteG17814"/>
</dbReference>
<evidence type="ECO:0000259" key="8">
    <source>
        <dbReference type="PROSITE" id="PS50853"/>
    </source>
</evidence>
<reference evidence="9 11" key="2">
    <citation type="journal article" date="2013" name="Nature">
        <title>Insights into bilaterian evolution from three spiralian genomes.</title>
        <authorList>
            <person name="Simakov O."/>
            <person name="Marletaz F."/>
            <person name="Cho S.J."/>
            <person name="Edsinger-Gonzales E."/>
            <person name="Havlak P."/>
            <person name="Hellsten U."/>
            <person name="Kuo D.H."/>
            <person name="Larsson T."/>
            <person name="Lv J."/>
            <person name="Arendt D."/>
            <person name="Savage R."/>
            <person name="Osoegawa K."/>
            <person name="de Jong P."/>
            <person name="Grimwood J."/>
            <person name="Chapman J.A."/>
            <person name="Shapiro H."/>
            <person name="Aerts A."/>
            <person name="Otillar R.P."/>
            <person name="Terry A.Y."/>
            <person name="Boore J.L."/>
            <person name="Grigoriev I.V."/>
            <person name="Lindberg D.R."/>
            <person name="Seaver E.C."/>
            <person name="Weisblat D.A."/>
            <person name="Putnam N.H."/>
            <person name="Rokhsar D.S."/>
        </authorList>
    </citation>
    <scope>NUCLEOTIDE SEQUENCE</scope>
    <source>
        <strain evidence="9 11">I ESC-2004</strain>
    </source>
</reference>
<dbReference type="FunFam" id="2.60.40.10:FF:000551">
    <property type="entry name" value="Protogenin A"/>
    <property type="match status" value="1"/>
</dbReference>
<dbReference type="InterPro" id="IPR003961">
    <property type="entry name" value="FN3_dom"/>
</dbReference>
<dbReference type="HOGENOM" id="CLU_020562_0_0_1"/>
<feature type="domain" description="Ig-like" evidence="7">
    <location>
        <begin position="1"/>
        <end position="59"/>
    </location>
</feature>
<feature type="domain" description="Ig-like" evidence="7">
    <location>
        <begin position="98"/>
        <end position="244"/>
    </location>
</feature>
<protein>
    <recommendedName>
        <fullName evidence="12">Neogenin</fullName>
    </recommendedName>
</protein>
<reference evidence="11" key="1">
    <citation type="submission" date="2012-12" db="EMBL/GenBank/DDBJ databases">
        <authorList>
            <person name="Hellsten U."/>
            <person name="Grimwood J."/>
            <person name="Chapman J.A."/>
            <person name="Shapiro H."/>
            <person name="Aerts A."/>
            <person name="Otillar R.P."/>
            <person name="Terry A.Y."/>
            <person name="Boore J.L."/>
            <person name="Simakov O."/>
            <person name="Marletaz F."/>
            <person name="Cho S.-J."/>
            <person name="Edsinger-Gonzales E."/>
            <person name="Havlak P."/>
            <person name="Kuo D.-H."/>
            <person name="Larsson T."/>
            <person name="Lv J."/>
            <person name="Arendt D."/>
            <person name="Savage R."/>
            <person name="Osoegawa K."/>
            <person name="de Jong P."/>
            <person name="Lindberg D.R."/>
            <person name="Seaver E.C."/>
            <person name="Weisblat D.A."/>
            <person name="Putnam N.H."/>
            <person name="Grigoriev I.V."/>
            <person name="Rokhsar D.S."/>
        </authorList>
    </citation>
    <scope>NUCLEOTIDE SEQUENCE</scope>
    <source>
        <strain evidence="11">I ESC-2004</strain>
    </source>
</reference>
<feature type="domain" description="Fibronectin type-III" evidence="8">
    <location>
        <begin position="370"/>
        <end position="464"/>
    </location>
</feature>
<dbReference type="AlphaFoldDB" id="R7UK37"/>
<evidence type="ECO:0000313" key="9">
    <source>
        <dbReference type="EMBL" id="ELU03642.1"/>
    </source>
</evidence>
<keyword evidence="3" id="KW-0472">Membrane</keyword>
<comment type="subcellular location">
    <subcellularLocation>
        <location evidence="1">Membrane</location>
    </subcellularLocation>
</comment>
<dbReference type="CDD" id="cd00063">
    <property type="entry name" value="FN3"/>
    <property type="match status" value="4"/>
</dbReference>
<dbReference type="EMBL" id="AMQN01001499">
    <property type="status" value="NOT_ANNOTATED_CDS"/>
    <property type="molecule type" value="Genomic_DNA"/>
</dbReference>